<feature type="transmembrane region" description="Helical" evidence="6">
    <location>
        <begin position="225"/>
        <end position="244"/>
    </location>
</feature>
<dbReference type="Proteomes" id="UP000317036">
    <property type="component" value="Unassembled WGS sequence"/>
</dbReference>
<accession>A0A559KI12</accession>
<feature type="transmembrane region" description="Helical" evidence="6">
    <location>
        <begin position="98"/>
        <end position="120"/>
    </location>
</feature>
<dbReference type="InterPro" id="IPR035906">
    <property type="entry name" value="MetI-like_sf"/>
</dbReference>
<keyword evidence="3 6" id="KW-0812">Transmembrane</keyword>
<keyword evidence="5 6" id="KW-0472">Membrane</keyword>
<name>A0A559KI12_9BACL</name>
<dbReference type="CDD" id="cd06261">
    <property type="entry name" value="TM_PBP2"/>
    <property type="match status" value="1"/>
</dbReference>
<evidence type="ECO:0000256" key="1">
    <source>
        <dbReference type="ARBA" id="ARBA00004141"/>
    </source>
</evidence>
<dbReference type="GO" id="GO:0005886">
    <property type="term" value="C:plasma membrane"/>
    <property type="evidence" value="ECO:0007669"/>
    <property type="project" value="UniProtKB-SubCell"/>
</dbReference>
<organism evidence="8 9">
    <name type="scientific">Paenibacillus cremeus</name>
    <dbReference type="NCBI Taxonomy" id="2163881"/>
    <lineage>
        <taxon>Bacteria</taxon>
        <taxon>Bacillati</taxon>
        <taxon>Bacillota</taxon>
        <taxon>Bacilli</taxon>
        <taxon>Bacillales</taxon>
        <taxon>Paenibacillaceae</taxon>
        <taxon>Paenibacillus</taxon>
    </lineage>
</organism>
<proteinExistence type="inferred from homology"/>
<evidence type="ECO:0000313" key="9">
    <source>
        <dbReference type="Proteomes" id="UP000317036"/>
    </source>
</evidence>
<comment type="subcellular location">
    <subcellularLocation>
        <location evidence="6">Cell membrane</location>
        <topology evidence="6">Multi-pass membrane protein</topology>
    </subcellularLocation>
    <subcellularLocation>
        <location evidence="1">Membrane</location>
        <topology evidence="1">Multi-pass membrane protein</topology>
    </subcellularLocation>
</comment>
<evidence type="ECO:0000313" key="8">
    <source>
        <dbReference type="EMBL" id="TVY11749.1"/>
    </source>
</evidence>
<reference evidence="8 9" key="1">
    <citation type="submission" date="2019-07" db="EMBL/GenBank/DDBJ databases">
        <authorList>
            <person name="Kim J."/>
        </authorList>
    </citation>
    <scope>NUCLEOTIDE SEQUENCE [LARGE SCALE GENOMIC DNA]</scope>
    <source>
        <strain evidence="8 9">JC52</strain>
    </source>
</reference>
<comment type="similarity">
    <text evidence="6">Belongs to the binding-protein-dependent transport system permease family.</text>
</comment>
<dbReference type="OrthoDB" id="9785836at2"/>
<evidence type="ECO:0000256" key="4">
    <source>
        <dbReference type="ARBA" id="ARBA00022989"/>
    </source>
</evidence>
<evidence type="ECO:0000256" key="3">
    <source>
        <dbReference type="ARBA" id="ARBA00022692"/>
    </source>
</evidence>
<dbReference type="AlphaFoldDB" id="A0A559KI12"/>
<evidence type="ECO:0000256" key="2">
    <source>
        <dbReference type="ARBA" id="ARBA00022448"/>
    </source>
</evidence>
<dbReference type="RefSeq" id="WP_144842332.1">
    <property type="nucleotide sequence ID" value="NZ_VNJI01000001.1"/>
</dbReference>
<dbReference type="Pfam" id="PF00528">
    <property type="entry name" value="BPD_transp_1"/>
    <property type="match status" value="1"/>
</dbReference>
<feature type="transmembrane region" description="Helical" evidence="6">
    <location>
        <begin position="132"/>
        <end position="152"/>
    </location>
</feature>
<comment type="caution">
    <text evidence="8">The sequence shown here is derived from an EMBL/GenBank/DDBJ whole genome shotgun (WGS) entry which is preliminary data.</text>
</comment>
<keyword evidence="2 6" id="KW-0813">Transport</keyword>
<dbReference type="Gene3D" id="1.10.3720.10">
    <property type="entry name" value="MetI-like"/>
    <property type="match status" value="1"/>
</dbReference>
<gene>
    <name evidence="8" type="ORF">FPZ49_00180</name>
</gene>
<feature type="transmembrane region" description="Helical" evidence="6">
    <location>
        <begin position="287"/>
        <end position="310"/>
    </location>
</feature>
<evidence type="ECO:0000259" key="7">
    <source>
        <dbReference type="PROSITE" id="PS50928"/>
    </source>
</evidence>
<dbReference type="EMBL" id="VNJI01000001">
    <property type="protein sequence ID" value="TVY11749.1"/>
    <property type="molecule type" value="Genomic_DNA"/>
</dbReference>
<dbReference type="GO" id="GO:0055085">
    <property type="term" value="P:transmembrane transport"/>
    <property type="evidence" value="ECO:0007669"/>
    <property type="project" value="InterPro"/>
</dbReference>
<sequence length="319" mass="36560">MDQYSVQPRVKPLAEKKTSGRSRLASIFLDWDLYLLALPGIVYFLIFKYLPMWGILISFQEYSPFLGFWKSHWIGFKMFQDLFAYDHFWELMRNTVLISFYQLVFFFPVPIIIALMLHEVSRPFFTRLVQTIIYLPHFISWVVIASITFVMLSGNGVVNHVIEAAGGKSINFLSAPEMFRTLIVSQDIWKEAGWGTIIYLAALAGVDPQLYEAAVMDGANRWRQMWHITLPTIRSTIIILFLLRLGHILDVGFEQIFLMMNSLVRGVGDVFETFVYQKGLVEGQLSFSTAVGLFKSVISLIVVAIANWLVKKAGEEGIY</sequence>
<evidence type="ECO:0000256" key="6">
    <source>
        <dbReference type="RuleBase" id="RU363032"/>
    </source>
</evidence>
<keyword evidence="4 6" id="KW-1133">Transmembrane helix</keyword>
<protein>
    <submittedName>
        <fullName evidence="8">Sugar ABC transporter permease</fullName>
    </submittedName>
</protein>
<dbReference type="PANTHER" id="PTHR43496:SF1">
    <property type="entry name" value="POLYGALACTURONAN_RHAMNOGALACTURONAN TRANSPORT SYSTEM PERMEASE PROTEIN YTEP"/>
    <property type="match status" value="1"/>
</dbReference>
<keyword evidence="9" id="KW-1185">Reference proteome</keyword>
<dbReference type="PANTHER" id="PTHR43496">
    <property type="entry name" value="PROTEIN LPLB"/>
    <property type="match status" value="1"/>
</dbReference>
<feature type="domain" description="ABC transmembrane type-1" evidence="7">
    <location>
        <begin position="92"/>
        <end position="306"/>
    </location>
</feature>
<evidence type="ECO:0000256" key="5">
    <source>
        <dbReference type="ARBA" id="ARBA00023136"/>
    </source>
</evidence>
<dbReference type="SUPFAM" id="SSF161098">
    <property type="entry name" value="MetI-like"/>
    <property type="match status" value="1"/>
</dbReference>
<dbReference type="InterPro" id="IPR000515">
    <property type="entry name" value="MetI-like"/>
</dbReference>
<dbReference type="PROSITE" id="PS50928">
    <property type="entry name" value="ABC_TM1"/>
    <property type="match status" value="1"/>
</dbReference>
<feature type="transmembrane region" description="Helical" evidence="6">
    <location>
        <begin position="31"/>
        <end position="50"/>
    </location>
</feature>